<evidence type="ECO:0000313" key="8">
    <source>
        <dbReference type="Proteomes" id="UP001557470"/>
    </source>
</evidence>
<dbReference type="PROSITE" id="PS50061">
    <property type="entry name" value="ETS_DOMAIN_3"/>
    <property type="match status" value="1"/>
</dbReference>
<dbReference type="InterPro" id="IPR003118">
    <property type="entry name" value="Pointed_dom"/>
</dbReference>
<dbReference type="PRINTS" id="PR00454">
    <property type="entry name" value="ETSDOMAIN"/>
</dbReference>
<dbReference type="Pfam" id="PF00178">
    <property type="entry name" value="Ets"/>
    <property type="match status" value="1"/>
</dbReference>
<keyword evidence="8" id="KW-1185">Reference proteome</keyword>
<evidence type="ECO:0000256" key="3">
    <source>
        <dbReference type="RuleBase" id="RU004019"/>
    </source>
</evidence>
<dbReference type="InterPro" id="IPR046328">
    <property type="entry name" value="ETS_fam"/>
</dbReference>
<reference evidence="7 8" key="1">
    <citation type="submission" date="2024-06" db="EMBL/GenBank/DDBJ databases">
        <authorList>
            <person name="Pan Q."/>
            <person name="Wen M."/>
            <person name="Jouanno E."/>
            <person name="Zahm M."/>
            <person name="Klopp C."/>
            <person name="Cabau C."/>
            <person name="Louis A."/>
            <person name="Berthelot C."/>
            <person name="Parey E."/>
            <person name="Roest Crollius H."/>
            <person name="Montfort J."/>
            <person name="Robinson-Rechavi M."/>
            <person name="Bouchez O."/>
            <person name="Lampietro C."/>
            <person name="Lopez Roques C."/>
            <person name="Donnadieu C."/>
            <person name="Postlethwait J."/>
            <person name="Bobe J."/>
            <person name="Verreycken H."/>
            <person name="Guiguen Y."/>
        </authorList>
    </citation>
    <scope>NUCLEOTIDE SEQUENCE [LARGE SCALE GENOMIC DNA]</scope>
    <source>
        <strain evidence="7">Up_M1</strain>
        <tissue evidence="7">Testis</tissue>
    </source>
</reference>
<keyword evidence="2 3" id="KW-0238">DNA-binding</keyword>
<dbReference type="GO" id="GO:0003677">
    <property type="term" value="F:DNA binding"/>
    <property type="evidence" value="ECO:0007669"/>
    <property type="project" value="UniProtKB-KW"/>
</dbReference>
<dbReference type="Gene3D" id="1.10.10.10">
    <property type="entry name" value="Winged helix-like DNA-binding domain superfamily/Winged helix DNA-binding domain"/>
    <property type="match status" value="1"/>
</dbReference>
<evidence type="ECO:0000259" key="5">
    <source>
        <dbReference type="PROSITE" id="PS50061"/>
    </source>
</evidence>
<evidence type="ECO:0000313" key="7">
    <source>
        <dbReference type="EMBL" id="KAL0978100.1"/>
    </source>
</evidence>
<evidence type="ECO:0000256" key="2">
    <source>
        <dbReference type="ARBA" id="ARBA00023125"/>
    </source>
</evidence>
<proteinExistence type="inferred from homology"/>
<dbReference type="InterPro" id="IPR036388">
    <property type="entry name" value="WH-like_DNA-bd_sf"/>
</dbReference>
<name>A0ABD0WSM1_UMBPY</name>
<evidence type="ECO:0000256" key="4">
    <source>
        <dbReference type="SAM" id="MobiDB-lite"/>
    </source>
</evidence>
<feature type="compositionally biased region" description="Basic residues" evidence="4">
    <location>
        <begin position="291"/>
        <end position="317"/>
    </location>
</feature>
<evidence type="ECO:0008006" key="9">
    <source>
        <dbReference type="Google" id="ProtNLM"/>
    </source>
</evidence>
<evidence type="ECO:0000259" key="6">
    <source>
        <dbReference type="PROSITE" id="PS51433"/>
    </source>
</evidence>
<accession>A0ABD0WSM1</accession>
<organism evidence="7 8">
    <name type="scientific">Umbra pygmaea</name>
    <name type="common">Eastern mudminnow</name>
    <dbReference type="NCBI Taxonomy" id="75934"/>
    <lineage>
        <taxon>Eukaryota</taxon>
        <taxon>Metazoa</taxon>
        <taxon>Chordata</taxon>
        <taxon>Craniata</taxon>
        <taxon>Vertebrata</taxon>
        <taxon>Euteleostomi</taxon>
        <taxon>Actinopterygii</taxon>
        <taxon>Neopterygii</taxon>
        <taxon>Teleostei</taxon>
        <taxon>Protacanthopterygii</taxon>
        <taxon>Esociformes</taxon>
        <taxon>Umbridae</taxon>
        <taxon>Umbra</taxon>
    </lineage>
</organism>
<dbReference type="AlphaFoldDB" id="A0ABD0WSM1"/>
<feature type="region of interest" description="Disordered" evidence="4">
    <location>
        <begin position="230"/>
        <end position="317"/>
    </location>
</feature>
<feature type="compositionally biased region" description="Basic and acidic residues" evidence="4">
    <location>
        <begin position="277"/>
        <end position="290"/>
    </location>
</feature>
<dbReference type="SUPFAM" id="SSF46785">
    <property type="entry name" value="Winged helix' DNA-binding domain"/>
    <property type="match status" value="1"/>
</dbReference>
<feature type="domain" description="PNT" evidence="6">
    <location>
        <begin position="92"/>
        <end position="179"/>
    </location>
</feature>
<dbReference type="Pfam" id="PF02198">
    <property type="entry name" value="SAM_PNT"/>
    <property type="match status" value="1"/>
</dbReference>
<dbReference type="PANTHER" id="PTHR11849:SF13">
    <property type="entry name" value="ETS-RELATED TRANSCRIPTION FACTOR ELF-3"/>
    <property type="match status" value="1"/>
</dbReference>
<comment type="similarity">
    <text evidence="1 3">Belongs to the ETS family.</text>
</comment>
<dbReference type="GO" id="GO:0005634">
    <property type="term" value="C:nucleus"/>
    <property type="evidence" value="ECO:0007669"/>
    <property type="project" value="UniProtKB-SubCell"/>
</dbReference>
<dbReference type="SUPFAM" id="SSF47769">
    <property type="entry name" value="SAM/Pointed domain"/>
    <property type="match status" value="1"/>
</dbReference>
<dbReference type="InterPro" id="IPR013761">
    <property type="entry name" value="SAM/pointed_sf"/>
</dbReference>
<feature type="compositionally biased region" description="Polar residues" evidence="4">
    <location>
        <begin position="230"/>
        <end position="239"/>
    </location>
</feature>
<gene>
    <name evidence="7" type="ORF">UPYG_G00165890</name>
</gene>
<dbReference type="FunFam" id="1.10.10.10:FF:001336">
    <property type="entry name" value="Epithelium specific ets factor 3, ese3, putative"/>
    <property type="match status" value="1"/>
</dbReference>
<dbReference type="Proteomes" id="UP001557470">
    <property type="component" value="Unassembled WGS sequence"/>
</dbReference>
<protein>
    <recommendedName>
        <fullName evidence="9">ELF3</fullName>
    </recommendedName>
</protein>
<dbReference type="InterPro" id="IPR000418">
    <property type="entry name" value="Ets_dom"/>
</dbReference>
<dbReference type="Gene3D" id="1.10.150.50">
    <property type="entry name" value="Transcription Factor, Ets-1"/>
    <property type="match status" value="1"/>
</dbReference>
<feature type="compositionally biased region" description="Low complexity" evidence="4">
    <location>
        <begin position="243"/>
        <end position="262"/>
    </location>
</feature>
<keyword evidence="3" id="KW-0539">Nucleus</keyword>
<comment type="caution">
    <text evidence="7">The sequence shown here is derived from an EMBL/GenBank/DDBJ whole genome shotgun (WGS) entry which is preliminary data.</text>
</comment>
<dbReference type="SMART" id="SM00413">
    <property type="entry name" value="ETS"/>
    <property type="match status" value="1"/>
</dbReference>
<dbReference type="PANTHER" id="PTHR11849">
    <property type="entry name" value="ETS"/>
    <property type="match status" value="1"/>
</dbReference>
<sequence length="417" mass="47488">MEMRAGRKVCGGESGSVKVRAEKEGSGLTETGLLIATYPLPLNQLQMSCASELCRVLTNANMTMYHSGSSEHLQLSQINAPLSSIGDLLQLPDLTGCSPGTQVQWYELNPQYWSKQNVLDWISYYIESSKFDASTLSLSYCNIDGPTLCTLARDQLLNLFGMSLGSQLHQSLVELKAKYDLSETCKLLDNFLQEFPDFPLLSTVEVNDVAKDTSYSDFSHVFKTATFDNMTPSSDNGYESDSMHSSSSGAMSSFQNPSSPESRSSESEPEFPCSQITKEHNKTERGEVKRGRGRPPKISRDHKHFYQTSKKNKHTPRGTHLWEFIRDILIHPEQHQNQGLMKWEDRREGIFKFIKSEAVAQLWGQKKKNSSMTYEKLSRAMRYYYKREILDRVDGRRLVYKFGKNSTGWRVEETNRL</sequence>
<dbReference type="InterPro" id="IPR036390">
    <property type="entry name" value="WH_DNA-bd_sf"/>
</dbReference>
<comment type="subcellular location">
    <subcellularLocation>
        <location evidence="3">Nucleus</location>
    </subcellularLocation>
</comment>
<evidence type="ECO:0000256" key="1">
    <source>
        <dbReference type="ARBA" id="ARBA00005562"/>
    </source>
</evidence>
<feature type="domain" description="ETS" evidence="5">
    <location>
        <begin position="319"/>
        <end position="403"/>
    </location>
</feature>
<dbReference type="EMBL" id="JAGEUA010000005">
    <property type="protein sequence ID" value="KAL0978100.1"/>
    <property type="molecule type" value="Genomic_DNA"/>
</dbReference>
<dbReference type="SMART" id="SM00251">
    <property type="entry name" value="SAM_PNT"/>
    <property type="match status" value="1"/>
</dbReference>
<dbReference type="PROSITE" id="PS51433">
    <property type="entry name" value="PNT"/>
    <property type="match status" value="1"/>
</dbReference>